<gene>
    <name evidence="1" type="ORF">DSTB1V02_LOCUS249</name>
</gene>
<evidence type="ECO:0000313" key="2">
    <source>
        <dbReference type="Proteomes" id="UP000677054"/>
    </source>
</evidence>
<evidence type="ECO:0008006" key="3">
    <source>
        <dbReference type="Google" id="ProtNLM"/>
    </source>
</evidence>
<dbReference type="PANTHER" id="PTHR20905:SF17">
    <property type="entry name" value="N-ACETYLTRANSFERASE DOMAIN-CONTAINING PROTEIN"/>
    <property type="match status" value="1"/>
</dbReference>
<dbReference type="GO" id="GO:0008080">
    <property type="term" value="F:N-acetyltransferase activity"/>
    <property type="evidence" value="ECO:0007669"/>
    <property type="project" value="TreeGrafter"/>
</dbReference>
<organism evidence="1">
    <name type="scientific">Darwinula stevensoni</name>
    <dbReference type="NCBI Taxonomy" id="69355"/>
    <lineage>
        <taxon>Eukaryota</taxon>
        <taxon>Metazoa</taxon>
        <taxon>Ecdysozoa</taxon>
        <taxon>Arthropoda</taxon>
        <taxon>Crustacea</taxon>
        <taxon>Oligostraca</taxon>
        <taxon>Ostracoda</taxon>
        <taxon>Podocopa</taxon>
        <taxon>Podocopida</taxon>
        <taxon>Darwinulocopina</taxon>
        <taxon>Darwinuloidea</taxon>
        <taxon>Darwinulidae</taxon>
        <taxon>Darwinula</taxon>
    </lineage>
</organism>
<dbReference type="Proteomes" id="UP000677054">
    <property type="component" value="Unassembled WGS sequence"/>
</dbReference>
<dbReference type="Gene3D" id="3.40.630.30">
    <property type="match status" value="1"/>
</dbReference>
<keyword evidence="2" id="KW-1185">Reference proteome</keyword>
<protein>
    <recommendedName>
        <fullName evidence="3">N-acetyltransferase domain-containing protein</fullName>
    </recommendedName>
</protein>
<dbReference type="AlphaFoldDB" id="A0A7R8WY03"/>
<accession>A0A7R8WY03</accession>
<dbReference type="EMBL" id="CAJPEV010000015">
    <property type="protein sequence ID" value="CAG0878828.1"/>
    <property type="molecule type" value="Genomic_DNA"/>
</dbReference>
<dbReference type="EMBL" id="LR899532">
    <property type="protein sequence ID" value="CAD7240220.1"/>
    <property type="molecule type" value="Genomic_DNA"/>
</dbReference>
<dbReference type="SUPFAM" id="SSF55729">
    <property type="entry name" value="Acyl-CoA N-acyltransferases (Nat)"/>
    <property type="match status" value="1"/>
</dbReference>
<sequence>MDPEESGNGVSCDEERNLVEGLLIWMRESRRLAEALGSLGVSFHRPPSTASPPSPRIRTMDPVEVNGVRYSLLRESDRDEAARLLAEDFLPRAPLLDEIPFDDEDVRGFSRLSLDLAFEDEVSIAAREASTGELLGMALNAVHARGDRRFEERSEGLPPRMRRAKGAVSRFLADVPDLHERYGAERLLEIKILSVRSDRGTRGIGGNLVRFSLEVGRKRAGGMYVIASNARTVAICSKLDAELLSEFPAQEYLVDGKPFFSSRTHSFYILGMKL</sequence>
<dbReference type="PANTHER" id="PTHR20905">
    <property type="entry name" value="N-ACETYLTRANSFERASE-RELATED"/>
    <property type="match status" value="1"/>
</dbReference>
<evidence type="ECO:0000313" key="1">
    <source>
        <dbReference type="EMBL" id="CAD7240220.1"/>
    </source>
</evidence>
<proteinExistence type="predicted"/>
<dbReference type="InterPro" id="IPR016181">
    <property type="entry name" value="Acyl_CoA_acyltransferase"/>
</dbReference>
<reference evidence="1" key="1">
    <citation type="submission" date="2020-11" db="EMBL/GenBank/DDBJ databases">
        <authorList>
            <person name="Tran Van P."/>
        </authorList>
    </citation>
    <scope>NUCLEOTIDE SEQUENCE</scope>
</reference>
<name>A0A7R8WY03_9CRUS</name>
<dbReference type="OrthoDB" id="6330989at2759"/>